<reference evidence="8" key="1">
    <citation type="submission" date="2016-08" db="EMBL/GenBank/DDBJ databases">
        <title>VSG repertoire of Trypanosoma brucei EATRO 1125.</title>
        <authorList>
            <person name="Cross G.A."/>
        </authorList>
    </citation>
    <scope>NUCLEOTIDE SEQUENCE</scope>
    <source>
        <strain evidence="8">EATRO 1125</strain>
    </source>
</reference>
<dbReference type="VEuPathDB" id="TriTrypDB:Tb11.v5.0896"/>
<comment type="subcellular location">
    <subcellularLocation>
        <location evidence="1">Cell membrane</location>
        <topology evidence="1">Lipid-anchor</topology>
        <topology evidence="1">GPI-anchor</topology>
    </subcellularLocation>
</comment>
<dbReference type="AlphaFoldDB" id="A0A1J0R714"/>
<keyword evidence="3" id="KW-0336">GPI-anchor</keyword>
<dbReference type="Gene3D" id="1.10.470.10">
    <property type="entry name" value="Variant Surface Glycoprotein, subunit A, domain 2"/>
    <property type="match status" value="1"/>
</dbReference>
<proteinExistence type="predicted"/>
<dbReference type="Pfam" id="PF00913">
    <property type="entry name" value="Trypan_glycop"/>
    <property type="match status" value="1"/>
</dbReference>
<evidence type="ECO:0000313" key="8">
    <source>
        <dbReference type="EMBL" id="APD73562.1"/>
    </source>
</evidence>
<sequence length="404" mass="43332">MLLVLAVTALAELKRQADSTGHAFDEAAVTKVCKAARELDKIPAVDLHKQSKAINAIKAAQSAQLELLAAASRETNTNASSLYQAADLEAHKCTELQATRLEELIKLALLATTNTAKIVGEINEFVDLLISASTGGSTGTCLATSSGDPTPTNAQTRLQCPERLTDDILAGGYKDSEALTSTEFNQLNNQAAKQTSGSAGTKCHLLKTTGSSAVDQIWQRETPGAIPIMAGFIEVTPHSTAAQTDIQIPKLNQIGQNWQASDDNKRPAKVFNKLKGLIEADDSNCGESKDEVIKYALDSMKAVSAVKAIRKSAKLYEKGSKEDYGTAKLLEEVSGKTTGQEESILNKLKTIPLAKALAEKTEEKTLKEVGGGDDLRASLFLQYIQRASRLAELEQELSTEKQKS</sequence>
<keyword evidence="6" id="KW-0449">Lipoprotein</keyword>
<dbReference type="GO" id="GO:0098552">
    <property type="term" value="C:side of membrane"/>
    <property type="evidence" value="ECO:0007669"/>
    <property type="project" value="UniProtKB-KW"/>
</dbReference>
<feature type="domain" description="Trypanosome variant surface glycoprotein A-type N-terminal" evidence="7">
    <location>
        <begin position="5"/>
        <end position="377"/>
    </location>
</feature>
<accession>A0A1J0R714</accession>
<dbReference type="GO" id="GO:0042783">
    <property type="term" value="P:symbiont-mediated evasion of host immune response"/>
    <property type="evidence" value="ECO:0007669"/>
    <property type="project" value="InterPro"/>
</dbReference>
<evidence type="ECO:0000259" key="7">
    <source>
        <dbReference type="Pfam" id="PF00913"/>
    </source>
</evidence>
<evidence type="ECO:0000256" key="6">
    <source>
        <dbReference type="ARBA" id="ARBA00023288"/>
    </source>
</evidence>
<dbReference type="SUPFAM" id="SSF58087">
    <property type="entry name" value="Variant surface glycoprotein (N-terminal domain)"/>
    <property type="match status" value="1"/>
</dbReference>
<evidence type="ECO:0000256" key="2">
    <source>
        <dbReference type="ARBA" id="ARBA00022475"/>
    </source>
</evidence>
<dbReference type="VEuPathDB" id="TriTrypDB:Tb427_000473300"/>
<protein>
    <submittedName>
        <fullName evidence="8">Variant surface glycoprotein 1125.1339</fullName>
    </submittedName>
</protein>
<dbReference type="GO" id="GO:0005886">
    <property type="term" value="C:plasma membrane"/>
    <property type="evidence" value="ECO:0007669"/>
    <property type="project" value="UniProtKB-SubCell"/>
</dbReference>
<organism evidence="8">
    <name type="scientific">Trypanosoma brucei</name>
    <dbReference type="NCBI Taxonomy" id="5691"/>
    <lineage>
        <taxon>Eukaryota</taxon>
        <taxon>Discoba</taxon>
        <taxon>Euglenozoa</taxon>
        <taxon>Kinetoplastea</taxon>
        <taxon>Metakinetoplastina</taxon>
        <taxon>Trypanosomatida</taxon>
        <taxon>Trypanosomatidae</taxon>
        <taxon>Trypanosoma</taxon>
    </lineage>
</organism>
<keyword evidence="2" id="KW-1003">Cell membrane</keyword>
<dbReference type="InterPro" id="IPR001812">
    <property type="entry name" value="Trypano_VSG_A_N_dom"/>
</dbReference>
<dbReference type="VEuPathDB" id="TriTrypDB:Tb427_000562800"/>
<keyword evidence="5" id="KW-0325">Glycoprotein</keyword>
<evidence type="ECO:0000256" key="1">
    <source>
        <dbReference type="ARBA" id="ARBA00004609"/>
    </source>
</evidence>
<name>A0A1J0R714_9TRYP</name>
<evidence type="ECO:0000256" key="3">
    <source>
        <dbReference type="ARBA" id="ARBA00022622"/>
    </source>
</evidence>
<dbReference type="Gene3D" id="3.90.150.10">
    <property type="entry name" value="Variant Surface Glycoprotein, subunit A domain 1"/>
    <property type="match status" value="1"/>
</dbReference>
<evidence type="ECO:0000256" key="5">
    <source>
        <dbReference type="ARBA" id="ARBA00023180"/>
    </source>
</evidence>
<dbReference type="EMBL" id="KX699606">
    <property type="protein sequence ID" value="APD73562.1"/>
    <property type="molecule type" value="Genomic_DNA"/>
</dbReference>
<evidence type="ECO:0000256" key="4">
    <source>
        <dbReference type="ARBA" id="ARBA00023136"/>
    </source>
</evidence>
<keyword evidence="4" id="KW-0472">Membrane</keyword>